<dbReference type="Gene3D" id="3.20.20.370">
    <property type="entry name" value="Glycoside hydrolase/deacetylase"/>
    <property type="match status" value="1"/>
</dbReference>
<dbReference type="Proteomes" id="UP000001412">
    <property type="component" value="Chromosome"/>
</dbReference>
<keyword evidence="2" id="KW-1185">Reference proteome</keyword>
<name>Q894R4_CLOTE</name>
<dbReference type="PANTHER" id="PTHR34216">
    <property type="match status" value="1"/>
</dbReference>
<dbReference type="EMBL" id="AE015927">
    <property type="protein sequence ID" value="AAO36028.1"/>
    <property type="molecule type" value="Genomic_DNA"/>
</dbReference>
<accession>Q894R4</accession>
<reference evidence="1 2" key="1">
    <citation type="journal article" date="2003" name="Proc. Natl. Acad. Sci. U.S.A.">
        <title>The genome sequence of Clostridium tetani, the causative agent of tetanus disease.</title>
        <authorList>
            <person name="Brueggemann H."/>
            <person name="Baumer S."/>
            <person name="Fricke W.F."/>
            <person name="Wiezer A."/>
            <person name="Liesegang H."/>
            <person name="Decker I."/>
            <person name="Herzberg C."/>
            <person name="Martinez-Arias R."/>
            <person name="Merkl R."/>
            <person name="Henne A."/>
            <person name="Gottschalk G."/>
        </authorList>
    </citation>
    <scope>NUCLEOTIDE SEQUENCE [LARGE SCALE GENOMIC DNA]</scope>
    <source>
        <strain evidence="2">Massachusetts / E88</strain>
    </source>
</reference>
<gene>
    <name evidence="1" type="ordered locus">CTC_01471</name>
</gene>
<dbReference type="InterPro" id="IPR051398">
    <property type="entry name" value="Polysacch_Deacetylase"/>
</dbReference>
<dbReference type="AlphaFoldDB" id="Q894R4"/>
<proteinExistence type="predicted"/>
<evidence type="ECO:0000313" key="1">
    <source>
        <dbReference type="EMBL" id="AAO36028.1"/>
    </source>
</evidence>
<dbReference type="STRING" id="212717.CTC_01471"/>
<dbReference type="InterPro" id="IPR011330">
    <property type="entry name" value="Glyco_hydro/deAcase_b/a-brl"/>
</dbReference>
<dbReference type="HOGENOM" id="CLU_040270_1_0_9"/>
<dbReference type="GO" id="GO:0005975">
    <property type="term" value="P:carbohydrate metabolic process"/>
    <property type="evidence" value="ECO:0007669"/>
    <property type="project" value="InterPro"/>
</dbReference>
<dbReference type="OrthoDB" id="3722973at2"/>
<dbReference type="KEGG" id="ctc:CTC_01471"/>
<organism evidence="1 2">
    <name type="scientific">Clostridium tetani (strain Massachusetts / E88)</name>
    <dbReference type="NCBI Taxonomy" id="212717"/>
    <lineage>
        <taxon>Bacteria</taxon>
        <taxon>Bacillati</taxon>
        <taxon>Bacillota</taxon>
        <taxon>Clostridia</taxon>
        <taxon>Eubacteriales</taxon>
        <taxon>Clostridiaceae</taxon>
        <taxon>Clostridium</taxon>
    </lineage>
</organism>
<dbReference type="SUPFAM" id="SSF88713">
    <property type="entry name" value="Glycoside hydrolase/deacetylase"/>
    <property type="match status" value="1"/>
</dbReference>
<evidence type="ECO:0000313" key="2">
    <source>
        <dbReference type="Proteomes" id="UP000001412"/>
    </source>
</evidence>
<protein>
    <submittedName>
        <fullName evidence="1">Conserved protein</fullName>
    </submittedName>
</protein>
<sequence>MSNRGIEMRRKNKFGVILFLMIIITALSIILSDSRGSRQFIKSQKSENMASKNEKNKKKIKSEKYNGEMEFYNGEIEHLFFHPLILDKKAAFTGPKWHTDNMDNWLVTVEESKKVINSLYSKGYILIDPNSLYEEYESDGKKLFRKKPLKVPKGKKPLILSIDDLSYNEGMRKATALKLILDENGNLATYRKDQNGKEIIGYDEIVMILDRFVKEHPDFSLNGAKGVIALTGYEGVFGYRTNLDSKNREEEAKKAKVIANKLKENGWKFASHSYGHLDNAKIPFQTLKRDADKWEQLVKPIIGHTSIYVYPHGTAIKTNSEKFKYLQSKGFKIFYSVDSYLGERISENDLVVEGGRMPIDGLSMRNRREAFLKFFDAKEVLDLESRPKR</sequence>
<dbReference type="PANTHER" id="PTHR34216:SF3">
    <property type="entry name" value="POLY-BETA-1,6-N-ACETYL-D-GLUCOSAMINE N-DEACETYLASE"/>
    <property type="match status" value="1"/>
</dbReference>